<dbReference type="InterPro" id="IPR011990">
    <property type="entry name" value="TPR-like_helical_dom_sf"/>
</dbReference>
<evidence type="ECO:0000259" key="1">
    <source>
        <dbReference type="PROSITE" id="PS50043"/>
    </source>
</evidence>
<proteinExistence type="predicted"/>
<dbReference type="InterPro" id="IPR027417">
    <property type="entry name" value="P-loop_NTPase"/>
</dbReference>
<dbReference type="InterPro" id="IPR058852">
    <property type="entry name" value="HTH_77"/>
</dbReference>
<dbReference type="SUPFAM" id="SSF46894">
    <property type="entry name" value="C-terminal effector domain of the bipartite response regulators"/>
    <property type="match status" value="1"/>
</dbReference>
<organism evidence="2 3">
    <name type="scientific">Rhodococcus opacus (strain B4)</name>
    <dbReference type="NCBI Taxonomy" id="632772"/>
    <lineage>
        <taxon>Bacteria</taxon>
        <taxon>Bacillati</taxon>
        <taxon>Actinomycetota</taxon>
        <taxon>Actinomycetes</taxon>
        <taxon>Mycobacteriales</taxon>
        <taxon>Nocardiaceae</taxon>
        <taxon>Rhodococcus</taxon>
    </lineage>
</organism>
<reference evidence="2 3" key="1">
    <citation type="submission" date="2009-03" db="EMBL/GenBank/DDBJ databases">
        <title>Comparison of the complete genome sequences of Rhodococcus erythropolis PR4 and Rhodococcus opacus B4.</title>
        <authorList>
            <person name="Takarada H."/>
            <person name="Sekine M."/>
            <person name="Hosoyama A."/>
            <person name="Yamada R."/>
            <person name="Fujisawa T."/>
            <person name="Omata S."/>
            <person name="Shimizu A."/>
            <person name="Tsukatani N."/>
            <person name="Tanikawa S."/>
            <person name="Fujita N."/>
            <person name="Harayama S."/>
        </authorList>
    </citation>
    <scope>NUCLEOTIDE SEQUENCE [LARGE SCALE GENOMIC DNA]</scope>
    <source>
        <strain evidence="2 3">B4</strain>
    </source>
</reference>
<dbReference type="SMART" id="SM00028">
    <property type="entry name" value="TPR"/>
    <property type="match status" value="2"/>
</dbReference>
<dbReference type="PANTHER" id="PTHR47691:SF3">
    <property type="entry name" value="HTH-TYPE TRANSCRIPTIONAL REGULATOR RV0890C-RELATED"/>
    <property type="match status" value="1"/>
</dbReference>
<dbReference type="InterPro" id="IPR019734">
    <property type="entry name" value="TPR_rpt"/>
</dbReference>
<dbReference type="PRINTS" id="PR00038">
    <property type="entry name" value="HTHLUXR"/>
</dbReference>
<accession>C1B725</accession>
<dbReference type="PROSITE" id="PS00622">
    <property type="entry name" value="HTH_LUXR_1"/>
    <property type="match status" value="1"/>
</dbReference>
<name>C1B725_RHOOB</name>
<dbReference type="PANTHER" id="PTHR47691">
    <property type="entry name" value="REGULATOR-RELATED"/>
    <property type="match status" value="1"/>
</dbReference>
<protein>
    <submittedName>
        <fullName evidence="2">Putative LuxR family transcriptional regulator</fullName>
    </submittedName>
</protein>
<evidence type="ECO:0000313" key="2">
    <source>
        <dbReference type="EMBL" id="BAH51478.1"/>
    </source>
</evidence>
<dbReference type="KEGG" id="rop:ROP_32310"/>
<dbReference type="CDD" id="cd06170">
    <property type="entry name" value="LuxR_C_like"/>
    <property type="match status" value="1"/>
</dbReference>
<dbReference type="PROSITE" id="PS50043">
    <property type="entry name" value="HTH_LUXR_2"/>
    <property type="match status" value="1"/>
</dbReference>
<dbReference type="PRINTS" id="PR00364">
    <property type="entry name" value="DISEASERSIST"/>
</dbReference>
<dbReference type="Pfam" id="PF00196">
    <property type="entry name" value="GerE"/>
    <property type="match status" value="1"/>
</dbReference>
<gene>
    <name evidence="2" type="ordered locus">ROP_32310</name>
</gene>
<dbReference type="STRING" id="632772.ROP_32310"/>
<dbReference type="SMART" id="SM00421">
    <property type="entry name" value="HTH_LUXR"/>
    <property type="match status" value="1"/>
</dbReference>
<dbReference type="EMBL" id="AP011115">
    <property type="protein sequence ID" value="BAH51478.1"/>
    <property type="molecule type" value="Genomic_DNA"/>
</dbReference>
<dbReference type="PATRIC" id="fig|632772.20.peg.3388"/>
<feature type="domain" description="HTH luxR-type" evidence="1">
    <location>
        <begin position="712"/>
        <end position="777"/>
    </location>
</feature>
<dbReference type="Gene3D" id="3.40.50.300">
    <property type="entry name" value="P-loop containing nucleotide triphosphate hydrolases"/>
    <property type="match status" value="1"/>
</dbReference>
<dbReference type="InterPro" id="IPR049052">
    <property type="entry name" value="nSTAND1"/>
</dbReference>
<dbReference type="Gene3D" id="1.10.10.10">
    <property type="entry name" value="Winged helix-like DNA-binding domain superfamily/Winged helix DNA-binding domain"/>
    <property type="match status" value="1"/>
</dbReference>
<dbReference type="InterPro" id="IPR036388">
    <property type="entry name" value="WH-like_DNA-bd_sf"/>
</dbReference>
<dbReference type="InterPro" id="IPR000792">
    <property type="entry name" value="Tscrpt_reg_LuxR_C"/>
</dbReference>
<dbReference type="HOGENOM" id="CLU_004665_5_3_11"/>
<evidence type="ECO:0000313" key="3">
    <source>
        <dbReference type="Proteomes" id="UP000002212"/>
    </source>
</evidence>
<sequence length="786" mass="85389">MPRPGRSEEGDPLTRSRELTRSMTSFIGRRREIEEARARLQQSRLVSLLGVGGVGKTRLAEELAVRSARAFRDSVRWIDLASVRDPDALPSAAAAALGVTDQSSRAVMDKVIDHLQSRHLLIVLDNCEHLLAAAGEFVGTVLAAAPEVRILTTSREPLGIAGEHTYVLPPLSTPGDIEDCRASDIAPFESVSLLVERAQSVVADFRLTDANAHAVAQLCNQLDGIPLSIELAAVRLRSLSASQLVERLDQRFALLTGGDRAALPRQQTLRALIDWSYELCSGTERLLWSRLAVFPGSFDLEAAEAISGFGALSDTPVIDVLDRLVGKSLVTVDRSTERLRYSQLMTVREYGHELLDADGERDELYRRHLEHYSARARRSSLDWCGPGQSEILAELRIDHPNLVAALDWALRDDSQRAAAAELAVALRYHWIAGGNLSDGRNRLERILHRLTEPTRERGDVLWVTAWTALIQGDRDAAREHLDECTAIATALGDDRLRANADHWAGSHAMFSGRPGDAISLFRGSIAVQRAVGDTAAALTASFELGMAQTYDGRLDDALETCRDVIEVADAHGEKWNKAYALWVSSVAYFHLGRHDDAVDAARQALRIQRDFKDKICTALSIEVLSWVAASSGDASAAATLCGAAKGVWHRLGTSVAAFGPQITDDSLTSERVASGKVGPDEFAHLAAPAVRLTIDQAVDLALGTRTEDAPATIVEPSPLTKREQEIAELLAQGLSNKQIAEALVISRRTVDGHVEHIFDKLAVGSRTQVAAWVAARAHPPAADSGR</sequence>
<dbReference type="GO" id="GO:0006355">
    <property type="term" value="P:regulation of DNA-templated transcription"/>
    <property type="evidence" value="ECO:0007669"/>
    <property type="project" value="InterPro"/>
</dbReference>
<dbReference type="InterPro" id="IPR016032">
    <property type="entry name" value="Sig_transdc_resp-reg_C-effctor"/>
</dbReference>
<dbReference type="SUPFAM" id="SSF48452">
    <property type="entry name" value="TPR-like"/>
    <property type="match status" value="1"/>
</dbReference>
<dbReference type="Gene3D" id="1.25.40.10">
    <property type="entry name" value="Tetratricopeptide repeat domain"/>
    <property type="match status" value="1"/>
</dbReference>
<dbReference type="Pfam" id="PF20703">
    <property type="entry name" value="nSTAND1"/>
    <property type="match status" value="1"/>
</dbReference>
<dbReference type="AlphaFoldDB" id="C1B725"/>
<dbReference type="Proteomes" id="UP000002212">
    <property type="component" value="Chromosome"/>
</dbReference>
<dbReference type="Pfam" id="PF25872">
    <property type="entry name" value="HTH_77"/>
    <property type="match status" value="1"/>
</dbReference>
<dbReference type="GO" id="GO:0003677">
    <property type="term" value="F:DNA binding"/>
    <property type="evidence" value="ECO:0007669"/>
    <property type="project" value="InterPro"/>
</dbReference>
<dbReference type="SUPFAM" id="SSF52540">
    <property type="entry name" value="P-loop containing nucleoside triphosphate hydrolases"/>
    <property type="match status" value="1"/>
</dbReference>